<name>A0ABQ4ELA8_9ACTN</name>
<sequence>MLGAGFPLFDPDDGRATGPRLGRLVGRLDRSGNPTGQPGPPTGGGHAASTLLRGLAIAMALVVASVVMIAPTPAYADTNRRELVSGYSTLRADVMWASTANHQGVFLWPDNTSASQEFDLLDSGGGFFRIRARHSGQCLMLDWRAGFYDNGTPIIQFPHCSAGYTPGEWFTQEVFHKPCTGQCFGSWFVLIKNRETGMCLDAAAPSGRPAQQAVLQQWSCISATTDWNAFNQMWKIYDPTPVIIG</sequence>
<dbReference type="Proteomes" id="UP000621500">
    <property type="component" value="Unassembled WGS sequence"/>
</dbReference>
<comment type="caution">
    <text evidence="3">The sequence shown here is derived from an EMBL/GenBank/DDBJ whole genome shotgun (WGS) entry which is preliminary data.</text>
</comment>
<protein>
    <recommendedName>
        <fullName evidence="2">Ricin B lectin domain-containing protein</fullName>
    </recommendedName>
</protein>
<reference evidence="3 4" key="1">
    <citation type="submission" date="2021-01" db="EMBL/GenBank/DDBJ databases">
        <title>Whole genome shotgun sequence of Plantactinospora mayteni NBRC 109088.</title>
        <authorList>
            <person name="Komaki H."/>
            <person name="Tamura T."/>
        </authorList>
    </citation>
    <scope>NUCLEOTIDE SEQUENCE [LARGE SCALE GENOMIC DNA]</scope>
    <source>
        <strain evidence="3 4">NBRC 109088</strain>
    </source>
</reference>
<proteinExistence type="predicted"/>
<accession>A0ABQ4ELA8</accession>
<keyword evidence="4" id="KW-1185">Reference proteome</keyword>
<gene>
    <name evidence="3" type="ORF">Pma05_21060</name>
</gene>
<organism evidence="3 4">
    <name type="scientific">Plantactinospora mayteni</name>
    <dbReference type="NCBI Taxonomy" id="566021"/>
    <lineage>
        <taxon>Bacteria</taxon>
        <taxon>Bacillati</taxon>
        <taxon>Actinomycetota</taxon>
        <taxon>Actinomycetes</taxon>
        <taxon>Micromonosporales</taxon>
        <taxon>Micromonosporaceae</taxon>
        <taxon>Plantactinospora</taxon>
    </lineage>
</organism>
<dbReference type="SUPFAM" id="SSF50370">
    <property type="entry name" value="Ricin B-like lectins"/>
    <property type="match status" value="1"/>
</dbReference>
<dbReference type="InterPro" id="IPR035992">
    <property type="entry name" value="Ricin_B-like_lectins"/>
</dbReference>
<feature type="region of interest" description="Disordered" evidence="1">
    <location>
        <begin position="1"/>
        <end position="47"/>
    </location>
</feature>
<dbReference type="EMBL" id="BONX01000011">
    <property type="protein sequence ID" value="GIG95533.1"/>
    <property type="molecule type" value="Genomic_DNA"/>
</dbReference>
<evidence type="ECO:0000259" key="2">
    <source>
        <dbReference type="Pfam" id="PF14200"/>
    </source>
</evidence>
<evidence type="ECO:0000313" key="4">
    <source>
        <dbReference type="Proteomes" id="UP000621500"/>
    </source>
</evidence>
<evidence type="ECO:0000313" key="3">
    <source>
        <dbReference type="EMBL" id="GIG95533.1"/>
    </source>
</evidence>
<dbReference type="Gene3D" id="2.80.10.50">
    <property type="match status" value="1"/>
</dbReference>
<dbReference type="Pfam" id="PF14200">
    <property type="entry name" value="RicinB_lectin_2"/>
    <property type="match status" value="1"/>
</dbReference>
<dbReference type="PROSITE" id="PS50231">
    <property type="entry name" value="RICIN_B_LECTIN"/>
    <property type="match status" value="1"/>
</dbReference>
<dbReference type="CDD" id="cd00161">
    <property type="entry name" value="beta-trefoil_Ricin-like"/>
    <property type="match status" value="1"/>
</dbReference>
<evidence type="ECO:0000256" key="1">
    <source>
        <dbReference type="SAM" id="MobiDB-lite"/>
    </source>
</evidence>
<feature type="domain" description="Ricin B lectin" evidence="2">
    <location>
        <begin position="82"/>
        <end position="156"/>
    </location>
</feature>
<dbReference type="InterPro" id="IPR000772">
    <property type="entry name" value="Ricin_B_lectin"/>
</dbReference>